<proteinExistence type="predicted"/>
<dbReference type="AlphaFoldDB" id="A0A0F9EHA9"/>
<evidence type="ECO:0000313" key="1">
    <source>
        <dbReference type="EMBL" id="KKL65686.1"/>
    </source>
</evidence>
<accession>A0A0F9EHA9</accession>
<evidence type="ECO:0008006" key="2">
    <source>
        <dbReference type="Google" id="ProtNLM"/>
    </source>
</evidence>
<dbReference type="Gene3D" id="3.40.50.920">
    <property type="match status" value="1"/>
</dbReference>
<name>A0A0F9EHA9_9ZZZZ</name>
<dbReference type="InterPro" id="IPR009014">
    <property type="entry name" value="Transketo_C/PFOR_II"/>
</dbReference>
<feature type="non-terminal residue" evidence="1">
    <location>
        <position position="1"/>
    </location>
</feature>
<dbReference type="EMBL" id="LAZR01027453">
    <property type="protein sequence ID" value="KKL65686.1"/>
    <property type="molecule type" value="Genomic_DNA"/>
</dbReference>
<reference evidence="1" key="1">
    <citation type="journal article" date="2015" name="Nature">
        <title>Complex archaea that bridge the gap between prokaryotes and eukaryotes.</title>
        <authorList>
            <person name="Spang A."/>
            <person name="Saw J.H."/>
            <person name="Jorgensen S.L."/>
            <person name="Zaremba-Niedzwiedzka K."/>
            <person name="Martijn J."/>
            <person name="Lind A.E."/>
            <person name="van Eijk R."/>
            <person name="Schleper C."/>
            <person name="Guy L."/>
            <person name="Ettema T.J."/>
        </authorList>
    </citation>
    <scope>NUCLEOTIDE SEQUENCE</scope>
</reference>
<gene>
    <name evidence="1" type="ORF">LCGC14_2152470</name>
</gene>
<dbReference type="SUPFAM" id="SSF52922">
    <property type="entry name" value="TK C-terminal domain-like"/>
    <property type="match status" value="1"/>
</dbReference>
<organism evidence="1">
    <name type="scientific">marine sediment metagenome</name>
    <dbReference type="NCBI Taxonomy" id="412755"/>
    <lineage>
        <taxon>unclassified sequences</taxon>
        <taxon>metagenomes</taxon>
        <taxon>ecological metagenomes</taxon>
    </lineage>
</organism>
<protein>
    <recommendedName>
        <fullName evidence="2">2-oxoacid:acceptor oxidoreductase subunit alpha</fullName>
    </recommendedName>
</protein>
<comment type="caution">
    <text evidence="1">The sequence shown here is derived from an EMBL/GenBank/DDBJ whole genome shotgun (WGS) entry which is preliminary data.</text>
</comment>
<sequence length="79" mass="8637">VLQFVDLWPLPEEVVATALGECRRTVVVEQNYTSQLARLLRMTTGIQVDATLNKYDGRPFAPEEIVAGLGKEVASGYAA</sequence>